<feature type="chain" id="PRO_5006622212" evidence="2">
    <location>
        <begin position="30"/>
        <end position="343"/>
    </location>
</feature>
<evidence type="ECO:0000256" key="1">
    <source>
        <dbReference type="SAM" id="Phobius"/>
    </source>
</evidence>
<dbReference type="AlphaFoldDB" id="A0A0S4JBS8"/>
<dbReference type="EMBL" id="CYKH01001515">
    <property type="protein sequence ID" value="CUG87427.1"/>
    <property type="molecule type" value="Genomic_DNA"/>
</dbReference>
<evidence type="ECO:0000313" key="3">
    <source>
        <dbReference type="EMBL" id="CUG87427.1"/>
    </source>
</evidence>
<accession>A0A0S4JBS8</accession>
<protein>
    <submittedName>
        <fullName evidence="3">Membrane-associated protein, putative</fullName>
    </submittedName>
</protein>
<proteinExistence type="predicted"/>
<evidence type="ECO:0000313" key="4">
    <source>
        <dbReference type="Proteomes" id="UP000051952"/>
    </source>
</evidence>
<feature type="transmembrane region" description="Helical" evidence="1">
    <location>
        <begin position="39"/>
        <end position="59"/>
    </location>
</feature>
<organism evidence="3 4">
    <name type="scientific">Bodo saltans</name>
    <name type="common">Flagellated protozoan</name>
    <dbReference type="NCBI Taxonomy" id="75058"/>
    <lineage>
        <taxon>Eukaryota</taxon>
        <taxon>Discoba</taxon>
        <taxon>Euglenozoa</taxon>
        <taxon>Kinetoplastea</taxon>
        <taxon>Metakinetoplastina</taxon>
        <taxon>Eubodonida</taxon>
        <taxon>Bodonidae</taxon>
        <taxon>Bodo</taxon>
    </lineage>
</organism>
<sequence length="343" mass="37105">MSNTNVCRGQLSVVAFAYLLSLLLQLLLAQPLVLASKVYSVTIQVLGVVSCGAVTVALVQNEEKETLSVTVAIYTMLMIALLSTVKSLVDLVGLAVAFPVAMKKAHSRIRSMQKKSPSSLLAPPLLRDEKVCDEGLVPLPDSVSEALSRDNRDDDEQFMIDAAFTVVEVISPDEDASILNCRDAPEDPKGKPFDFIRDAAWTTDDELCALKVEGLQDLVDLVFSENQSTARISDAMIVSDHHANASYLECEAVADLDVVASVRLTANNTPTSMPLLMHLDTLQTTISATYPDNPENDAVVAQELSDDFLAPRARPDDDHLIAEEPLGDLFAPLSRSAVRGIVL</sequence>
<keyword evidence="1" id="KW-0812">Transmembrane</keyword>
<keyword evidence="1" id="KW-1133">Transmembrane helix</keyword>
<dbReference type="Proteomes" id="UP000051952">
    <property type="component" value="Unassembled WGS sequence"/>
</dbReference>
<evidence type="ECO:0000256" key="2">
    <source>
        <dbReference type="SAM" id="SignalP"/>
    </source>
</evidence>
<keyword evidence="1" id="KW-0472">Membrane</keyword>
<reference evidence="4" key="1">
    <citation type="submission" date="2015-09" db="EMBL/GenBank/DDBJ databases">
        <authorList>
            <consortium name="Pathogen Informatics"/>
        </authorList>
    </citation>
    <scope>NUCLEOTIDE SEQUENCE [LARGE SCALE GENOMIC DNA]</scope>
    <source>
        <strain evidence="4">Lake Konstanz</strain>
    </source>
</reference>
<feature type="transmembrane region" description="Helical" evidence="1">
    <location>
        <begin position="66"/>
        <end position="82"/>
    </location>
</feature>
<keyword evidence="2" id="KW-0732">Signal</keyword>
<gene>
    <name evidence="3" type="ORF">BSAL_10020</name>
</gene>
<keyword evidence="4" id="KW-1185">Reference proteome</keyword>
<dbReference type="VEuPathDB" id="TriTrypDB:BSAL_10020"/>
<name>A0A0S4JBS8_BODSA</name>
<feature type="signal peptide" evidence="2">
    <location>
        <begin position="1"/>
        <end position="29"/>
    </location>
</feature>